<protein>
    <recommendedName>
        <fullName evidence="3 6">Beta-galactosidase</fullName>
        <shortName evidence="6">Beta-gal</shortName>
        <ecNumber evidence="3 6">3.2.1.23</ecNumber>
    </recommendedName>
</protein>
<proteinExistence type="inferred from homology"/>
<dbReference type="InterPro" id="IPR013529">
    <property type="entry name" value="Glyco_hydro_42_N"/>
</dbReference>
<dbReference type="Pfam" id="PF02449">
    <property type="entry name" value="Glyco_hydro_42"/>
    <property type="match status" value="1"/>
</dbReference>
<keyword evidence="4 6" id="KW-0378">Hydrolase</keyword>
<evidence type="ECO:0000313" key="10">
    <source>
        <dbReference type="Proteomes" id="UP000698222"/>
    </source>
</evidence>
<sequence length="688" mass="75142">MPSLPYTPAQLLFGGDYNPEQWPREIWREDIELMRRARVNTVTLGVFSWSRLEPSEGVYELGWLDEAIELLTAAGIGFFLSTPTASPPPWFTLAHPDAMPVRPDGTVLSHGSRDTYAISAPAYREAARRIARVLAEHYGDHPGLRGWHVHNEYGTLDHGPHAAVAFRRWLRARYGTLEELNEAWTTAFWSQRYGSFEQILPPRATQYLDNPAHAVDFRRFCSDEMLAAMCEQRDQIRAAGSSAPITTNFMLASWNHLEQWAWAEELDVVSIDHYLDTPGADGEAHVAYGADLTRSWAGGPWVLMEQNARGIITADRTHAKTPDRMIRNALGYIARGSQSALFFQWRASAGGAEQWHGALVPHAGGQDEQFEPVVELGRILEAISEVTRPPAEGVLNPAEVGILWHADSWWTLETPSMPHDSLTYRDEVRSAHRSFWRAGIATDFVRPGGDAGRYRLLVVPALIVVTEQTAVWLREYVEAGGHLVVTYLSGLTDEHQRVGLGGYPALLRDLLGVTVTQHLPLGEGEQGVLSDGSAVTQWAERVRVRGAEVLAAYEDGPGAGSPAITRNLRGAGRAVYLSAHLEQDSCDAFLLAQAQAAGVSPVVPGAAALGVEAVRRRSAEADHLFLLHHGREDVVVRGTGVDLVTGTDLGQGSDLIGGKDSADGLHLAAGGVAVIRVSRGAEVELAAR</sequence>
<dbReference type="InterPro" id="IPR017853">
    <property type="entry name" value="GH"/>
</dbReference>
<dbReference type="Proteomes" id="UP000698222">
    <property type="component" value="Unassembled WGS sequence"/>
</dbReference>
<dbReference type="EMBL" id="JAGIOC010000001">
    <property type="protein sequence ID" value="MBP2407607.1"/>
    <property type="molecule type" value="Genomic_DNA"/>
</dbReference>
<dbReference type="InterPro" id="IPR029062">
    <property type="entry name" value="Class_I_gatase-like"/>
</dbReference>
<dbReference type="SUPFAM" id="SSF51445">
    <property type="entry name" value="(Trans)glycosidases"/>
    <property type="match status" value="1"/>
</dbReference>
<keyword evidence="5 6" id="KW-0326">Glycosidase</keyword>
<dbReference type="SUPFAM" id="SSF52317">
    <property type="entry name" value="Class I glutamine amidotransferase-like"/>
    <property type="match status" value="1"/>
</dbReference>
<comment type="catalytic activity">
    <reaction evidence="1 6">
        <text>Hydrolysis of terminal non-reducing beta-D-galactose residues in beta-D-galactosides.</text>
        <dbReference type="EC" id="3.2.1.23"/>
    </reaction>
</comment>
<dbReference type="PIRSF" id="PIRSF001084">
    <property type="entry name" value="B-galactosidase"/>
    <property type="match status" value="1"/>
</dbReference>
<dbReference type="InterPro" id="IPR013738">
    <property type="entry name" value="Beta_galactosidase_Trimer"/>
</dbReference>
<dbReference type="CDD" id="cd03143">
    <property type="entry name" value="A4_beta-galactosidase_middle_domain"/>
    <property type="match status" value="1"/>
</dbReference>
<feature type="domain" description="Glycoside hydrolase family 42 N-terminal" evidence="7">
    <location>
        <begin position="16"/>
        <end position="382"/>
    </location>
</feature>
<keyword evidence="10" id="KW-1185">Reference proteome</keyword>
<feature type="domain" description="Beta-galactosidase trimerisation" evidence="8">
    <location>
        <begin position="398"/>
        <end position="599"/>
    </location>
</feature>
<evidence type="ECO:0000259" key="8">
    <source>
        <dbReference type="Pfam" id="PF08532"/>
    </source>
</evidence>
<accession>A0ABS4YGT5</accession>
<evidence type="ECO:0000256" key="1">
    <source>
        <dbReference type="ARBA" id="ARBA00001412"/>
    </source>
</evidence>
<evidence type="ECO:0000313" key="9">
    <source>
        <dbReference type="EMBL" id="MBP2407607.1"/>
    </source>
</evidence>
<dbReference type="PANTHER" id="PTHR36447">
    <property type="entry name" value="BETA-GALACTOSIDASE GANA"/>
    <property type="match status" value="1"/>
</dbReference>
<dbReference type="Gene3D" id="2.60.40.1180">
    <property type="entry name" value="Golgi alpha-mannosidase II"/>
    <property type="match status" value="1"/>
</dbReference>
<evidence type="ECO:0000259" key="7">
    <source>
        <dbReference type="Pfam" id="PF02449"/>
    </source>
</evidence>
<dbReference type="Gene3D" id="3.20.20.80">
    <property type="entry name" value="Glycosidases"/>
    <property type="match status" value="1"/>
</dbReference>
<evidence type="ECO:0000256" key="4">
    <source>
        <dbReference type="ARBA" id="ARBA00022801"/>
    </source>
</evidence>
<evidence type="ECO:0000256" key="6">
    <source>
        <dbReference type="PIRNR" id="PIRNR001084"/>
    </source>
</evidence>
<reference evidence="9 10" key="1">
    <citation type="submission" date="2021-03" db="EMBL/GenBank/DDBJ databases">
        <title>Sequencing the genomes of 1000 actinobacteria strains.</title>
        <authorList>
            <person name="Klenk H.-P."/>
        </authorList>
    </citation>
    <scope>NUCLEOTIDE SEQUENCE [LARGE SCALE GENOMIC DNA]</scope>
    <source>
        <strain evidence="9 10">DSM 14564</strain>
    </source>
</reference>
<comment type="caution">
    <text evidence="9">The sequence shown here is derived from an EMBL/GenBank/DDBJ whole genome shotgun (WGS) entry which is preliminary data.</text>
</comment>
<dbReference type="InterPro" id="IPR013780">
    <property type="entry name" value="Glyco_hydro_b"/>
</dbReference>
<dbReference type="EC" id="3.2.1.23" evidence="3 6"/>
<dbReference type="RefSeq" id="WP_209887017.1">
    <property type="nucleotide sequence ID" value="NZ_BAAAJV010000011.1"/>
</dbReference>
<dbReference type="Pfam" id="PF08532">
    <property type="entry name" value="Glyco_hydro_42M"/>
    <property type="match status" value="1"/>
</dbReference>
<gene>
    <name evidence="9" type="ORF">JOF44_000510</name>
</gene>
<dbReference type="InterPro" id="IPR003476">
    <property type="entry name" value="Glyco_hydro_42"/>
</dbReference>
<comment type="similarity">
    <text evidence="2 6">Belongs to the glycosyl hydrolase 42 family.</text>
</comment>
<evidence type="ECO:0000256" key="5">
    <source>
        <dbReference type="ARBA" id="ARBA00023295"/>
    </source>
</evidence>
<evidence type="ECO:0000256" key="2">
    <source>
        <dbReference type="ARBA" id="ARBA00005940"/>
    </source>
</evidence>
<dbReference type="GO" id="GO:0004565">
    <property type="term" value="F:beta-galactosidase activity"/>
    <property type="evidence" value="ECO:0007669"/>
    <property type="project" value="UniProtKB-EC"/>
</dbReference>
<name>A0ABS4YGT5_9MICO</name>
<evidence type="ECO:0000256" key="3">
    <source>
        <dbReference type="ARBA" id="ARBA00012756"/>
    </source>
</evidence>
<organism evidence="9 10">
    <name type="scientific">Brachybacterium fresconis</name>
    <dbReference type="NCBI Taxonomy" id="173363"/>
    <lineage>
        <taxon>Bacteria</taxon>
        <taxon>Bacillati</taxon>
        <taxon>Actinomycetota</taxon>
        <taxon>Actinomycetes</taxon>
        <taxon>Micrococcales</taxon>
        <taxon>Dermabacteraceae</taxon>
        <taxon>Brachybacterium</taxon>
    </lineage>
</organism>
<dbReference type="PANTHER" id="PTHR36447:SF1">
    <property type="entry name" value="BETA-GALACTOSIDASE GANA"/>
    <property type="match status" value="1"/>
</dbReference>
<dbReference type="Gene3D" id="3.40.50.880">
    <property type="match status" value="1"/>
</dbReference>